<protein>
    <submittedName>
        <fullName evidence="1">Uncharacterized protein</fullName>
    </submittedName>
</protein>
<dbReference type="Proteomes" id="UP000037854">
    <property type="component" value="Unassembled WGS sequence"/>
</dbReference>
<organism evidence="1 2">
    <name type="scientific">Oceanobacillus caeni</name>
    <dbReference type="NCBI Taxonomy" id="405946"/>
    <lineage>
        <taxon>Bacteria</taxon>
        <taxon>Bacillati</taxon>
        <taxon>Bacillota</taxon>
        <taxon>Bacilli</taxon>
        <taxon>Bacillales</taxon>
        <taxon>Bacillaceae</taxon>
        <taxon>Oceanobacillus</taxon>
    </lineage>
</organism>
<sequence>MNKSMFLKSDQERASQEADCYIYCISQAMDHFMQGDYVKASCYHENAIRSLDALDQMKKDKQEIEKAKLILNQISPEAILRRMLS</sequence>
<dbReference type="EMBL" id="LGTK01000018">
    <property type="protein sequence ID" value="KPH76093.1"/>
    <property type="molecule type" value="Genomic_DNA"/>
</dbReference>
<keyword evidence="2" id="KW-1185">Reference proteome</keyword>
<dbReference type="RefSeq" id="WP_060668241.1">
    <property type="nucleotide sequence ID" value="NZ_LGTK01000018.1"/>
</dbReference>
<accession>A0ABR5MKA7</accession>
<proteinExistence type="predicted"/>
<evidence type="ECO:0000313" key="2">
    <source>
        <dbReference type="Proteomes" id="UP000037854"/>
    </source>
</evidence>
<comment type="caution">
    <text evidence="1">The sequence shown here is derived from an EMBL/GenBank/DDBJ whole genome shotgun (WGS) entry which is preliminary data.</text>
</comment>
<gene>
    <name evidence="1" type="ORF">AFL42_07300</name>
</gene>
<reference evidence="1 2" key="1">
    <citation type="submission" date="2015-07" db="EMBL/GenBank/DDBJ databases">
        <title>High-quality draft genome sequence of Oceanobacillus caeni HM6, a bacillus isolated from a human feces.</title>
        <authorList>
            <person name="Kumar J."/>
            <person name="Verma M.K."/>
            <person name="Pandey R."/>
            <person name="Bhambi M."/>
            <person name="Chauhan N."/>
        </authorList>
    </citation>
    <scope>NUCLEOTIDE SEQUENCE [LARGE SCALE GENOMIC DNA]</scope>
    <source>
        <strain evidence="1 2">HM6</strain>
    </source>
</reference>
<evidence type="ECO:0000313" key="1">
    <source>
        <dbReference type="EMBL" id="KPH76093.1"/>
    </source>
</evidence>
<name>A0ABR5MKA7_9BACI</name>